<dbReference type="Proteomes" id="UP000620559">
    <property type="component" value="Unassembled WGS sequence"/>
</dbReference>
<dbReference type="RefSeq" id="WP_193925285.1">
    <property type="nucleotide sequence ID" value="NZ_JADEWL010000185.1"/>
</dbReference>
<organism evidence="1 2">
    <name type="scientific">Plectonema cf. radiosum LEGE 06105</name>
    <dbReference type="NCBI Taxonomy" id="945769"/>
    <lineage>
        <taxon>Bacteria</taxon>
        <taxon>Bacillati</taxon>
        <taxon>Cyanobacteriota</taxon>
        <taxon>Cyanophyceae</taxon>
        <taxon>Oscillatoriophycideae</taxon>
        <taxon>Oscillatoriales</taxon>
        <taxon>Microcoleaceae</taxon>
        <taxon>Plectonema</taxon>
    </lineage>
</organism>
<dbReference type="AlphaFoldDB" id="A0A8J7F962"/>
<dbReference type="Pfam" id="PF07082">
    <property type="entry name" value="DUF1350"/>
    <property type="match status" value="1"/>
</dbReference>
<sequence length="325" mass="37860">MTNENSNNIKLTKLKDKDINESFCLRKFSHSWVAINPHPKGIIQFIGSFIFGSFPINSYKYLFQNLFEQGYTIFVFRFPLTPFKFDHWQVAINLLKEEYALRVEIIRFLTQNQKISHNNLEIYLNDSNYYWLGHSLGCKYITLLEILSNDSIQRNLIIQNALGDRYDEKFISLIKSVDIAREKAEQEISKLLNKPININNYFIQNQPSILLAPEISNTVTINKNNISKNKPLSNFELIVYPNARETKQMIAQSKNLFNLTGIISFAQDCIARDDVTFLAQQLSLKPFRSPVDQELFGWHLEPNGIQIEHIGTYINQIFAQLIIQR</sequence>
<accession>A0A8J7F962</accession>
<name>A0A8J7F962_9CYAN</name>
<protein>
    <submittedName>
        <fullName evidence="1">DUF1350 family protein</fullName>
    </submittedName>
</protein>
<dbReference type="InterPro" id="IPR010765">
    <property type="entry name" value="DUF1350"/>
</dbReference>
<dbReference type="SUPFAM" id="SSF53474">
    <property type="entry name" value="alpha/beta-Hydrolases"/>
    <property type="match status" value="1"/>
</dbReference>
<dbReference type="EMBL" id="JADEWL010000185">
    <property type="protein sequence ID" value="MBE9216620.1"/>
    <property type="molecule type" value="Genomic_DNA"/>
</dbReference>
<proteinExistence type="predicted"/>
<evidence type="ECO:0000313" key="2">
    <source>
        <dbReference type="Proteomes" id="UP000620559"/>
    </source>
</evidence>
<evidence type="ECO:0000313" key="1">
    <source>
        <dbReference type="EMBL" id="MBE9216620.1"/>
    </source>
</evidence>
<comment type="caution">
    <text evidence="1">The sequence shown here is derived from an EMBL/GenBank/DDBJ whole genome shotgun (WGS) entry which is preliminary data.</text>
</comment>
<gene>
    <name evidence="1" type="ORF">IQ247_28845</name>
</gene>
<keyword evidence="2" id="KW-1185">Reference proteome</keyword>
<reference evidence="1" key="1">
    <citation type="submission" date="2020-10" db="EMBL/GenBank/DDBJ databases">
        <authorList>
            <person name="Castelo-Branco R."/>
            <person name="Eusebio N."/>
            <person name="Adriana R."/>
            <person name="Vieira A."/>
            <person name="Brugerolle De Fraissinette N."/>
            <person name="Rezende De Castro R."/>
            <person name="Schneider M.P."/>
            <person name="Vasconcelos V."/>
            <person name="Leao P.N."/>
        </authorList>
    </citation>
    <scope>NUCLEOTIDE SEQUENCE</scope>
    <source>
        <strain evidence="1">LEGE 06105</strain>
    </source>
</reference>
<dbReference type="InterPro" id="IPR029058">
    <property type="entry name" value="AB_hydrolase_fold"/>
</dbReference>